<dbReference type="CDD" id="cd04922">
    <property type="entry name" value="ACT_AKi-HSDH-ThrA_2"/>
    <property type="match status" value="1"/>
</dbReference>
<dbReference type="FunFam" id="3.30.360.10:FF:000006">
    <property type="entry name" value="Bifunctional aspartokinase/homoserine dehydrogenase"/>
    <property type="match status" value="1"/>
</dbReference>
<feature type="domain" description="ACT" evidence="29">
    <location>
        <begin position="401"/>
        <end position="478"/>
    </location>
</feature>
<dbReference type="InterPro" id="IPR041743">
    <property type="entry name" value="AK-HSDH_N"/>
</dbReference>
<dbReference type="InterPro" id="IPR005106">
    <property type="entry name" value="Asp/hSer_DH_NAD-bd"/>
</dbReference>
<comment type="function">
    <text evidence="24">Bifunctional aspartate kinase and homoserine dehydrogenase that catalyzes the first and the third steps toward the synthesis of lysine, methionine and threonine from aspartate.</text>
</comment>
<dbReference type="PIRSF" id="PIRSF000727">
    <property type="entry name" value="ThrA"/>
    <property type="match status" value="1"/>
</dbReference>
<feature type="domain" description="ACT" evidence="29">
    <location>
        <begin position="320"/>
        <end position="395"/>
    </location>
</feature>
<dbReference type="GO" id="GO:0009088">
    <property type="term" value="P:threonine biosynthetic process"/>
    <property type="evidence" value="ECO:0007669"/>
    <property type="project" value="UniProtKB-UniRule"/>
</dbReference>
<evidence type="ECO:0000256" key="12">
    <source>
        <dbReference type="ARBA" id="ARBA00022697"/>
    </source>
</evidence>
<evidence type="ECO:0000256" key="14">
    <source>
        <dbReference type="ARBA" id="ARBA00022741"/>
    </source>
</evidence>
<dbReference type="GO" id="GO:0009090">
    <property type="term" value="P:homoserine biosynthetic process"/>
    <property type="evidence" value="ECO:0007669"/>
    <property type="project" value="UniProtKB-ARBA"/>
</dbReference>
<evidence type="ECO:0000256" key="9">
    <source>
        <dbReference type="ARBA" id="ARBA00011881"/>
    </source>
</evidence>
<dbReference type="GO" id="GO:0046872">
    <property type="term" value="F:metal ion binding"/>
    <property type="evidence" value="ECO:0007669"/>
    <property type="project" value="UniProtKB-KW"/>
</dbReference>
<keyword evidence="16 28" id="KW-0067">ATP-binding</keyword>
<dbReference type="InterPro" id="IPR042199">
    <property type="entry name" value="AsparK_Bifunc_asparK/hSer_DH"/>
</dbReference>
<keyword evidence="10 28" id="KW-0028">Amino-acid biosynthesis</keyword>
<keyword evidence="22" id="KW-0486">Methionine biosynthesis</keyword>
<evidence type="ECO:0000256" key="28">
    <source>
        <dbReference type="PIRNR" id="PIRNR000727"/>
    </source>
</evidence>
<evidence type="ECO:0000259" key="29">
    <source>
        <dbReference type="PROSITE" id="PS51671"/>
    </source>
</evidence>
<dbReference type="InterPro" id="IPR001341">
    <property type="entry name" value="Asp_kinase"/>
</dbReference>
<dbReference type="SUPFAM" id="SSF53633">
    <property type="entry name" value="Carbamate kinase-like"/>
    <property type="match status" value="1"/>
</dbReference>
<dbReference type="Gene3D" id="3.40.50.720">
    <property type="entry name" value="NAD(P)-binding Rossmann-like Domain"/>
    <property type="match status" value="1"/>
</dbReference>
<dbReference type="Pfam" id="PF00696">
    <property type="entry name" value="AA_kinase"/>
    <property type="match status" value="1"/>
</dbReference>
<dbReference type="NCBIfam" id="NF006959">
    <property type="entry name" value="PRK09436.1"/>
    <property type="match status" value="1"/>
</dbReference>
<evidence type="ECO:0000256" key="17">
    <source>
        <dbReference type="ARBA" id="ARBA00022857"/>
    </source>
</evidence>
<keyword evidence="21" id="KW-0457">Lysine biosynthesis</keyword>
<comment type="pathway">
    <text evidence="6 28">Amino-acid biosynthesis; L-threonine biosynthesis; L-threonine from L-aspartate: step 1/5.</text>
</comment>
<dbReference type="Gene3D" id="3.30.360.10">
    <property type="entry name" value="Dihydrodipicolinate Reductase, domain 2"/>
    <property type="match status" value="1"/>
</dbReference>
<dbReference type="Gene3D" id="1.20.120.1320">
    <property type="entry name" value="Aspartokinase, catalytic domain"/>
    <property type="match status" value="1"/>
</dbReference>
<evidence type="ECO:0000256" key="21">
    <source>
        <dbReference type="ARBA" id="ARBA00023154"/>
    </source>
</evidence>
<evidence type="ECO:0000256" key="7">
    <source>
        <dbReference type="ARBA" id="ARBA00007952"/>
    </source>
</evidence>
<dbReference type="InterPro" id="IPR036291">
    <property type="entry name" value="NAD(P)-bd_dom_sf"/>
</dbReference>
<dbReference type="Pfam" id="PF22468">
    <property type="entry name" value="ACT_9"/>
    <property type="match status" value="2"/>
</dbReference>
<evidence type="ECO:0000256" key="6">
    <source>
        <dbReference type="ARBA" id="ARBA00005139"/>
    </source>
</evidence>
<dbReference type="UniPathway" id="UPA00051">
    <property type="reaction ID" value="UER00462"/>
</dbReference>
<comment type="catalytic activity">
    <reaction evidence="25">
        <text>L-aspartate + ATP = 4-phospho-L-aspartate + ADP</text>
        <dbReference type="Rhea" id="RHEA:23776"/>
        <dbReference type="ChEBI" id="CHEBI:29991"/>
        <dbReference type="ChEBI" id="CHEBI:30616"/>
        <dbReference type="ChEBI" id="CHEBI:57535"/>
        <dbReference type="ChEBI" id="CHEBI:456216"/>
        <dbReference type="EC" id="2.7.2.4"/>
    </reaction>
    <physiologicalReaction direction="left-to-right" evidence="25">
        <dbReference type="Rhea" id="RHEA:23777"/>
    </physiologicalReaction>
</comment>
<dbReference type="EC" id="1.1.1.3" evidence="28"/>
<dbReference type="GO" id="GO:0005524">
    <property type="term" value="F:ATP binding"/>
    <property type="evidence" value="ECO:0007669"/>
    <property type="project" value="UniProtKB-UniRule"/>
</dbReference>
<dbReference type="InterPro" id="IPR019811">
    <property type="entry name" value="HDH_CS"/>
</dbReference>
<dbReference type="AlphaFoldDB" id="A0A3S3UHP3"/>
<keyword evidence="13" id="KW-0479">Metal-binding</keyword>
<dbReference type="GO" id="GO:0009089">
    <property type="term" value="P:lysine biosynthetic process via diaminopimelate"/>
    <property type="evidence" value="ECO:0007669"/>
    <property type="project" value="UniProtKB-UniRule"/>
</dbReference>
<dbReference type="OrthoDB" id="9799110at2"/>
<dbReference type="FunFam" id="3.30.2130.10:FF:000001">
    <property type="entry name" value="Bifunctional aspartokinase/homoserine dehydrogenase"/>
    <property type="match status" value="1"/>
</dbReference>
<name>A0A3S3UHP3_9GAMM</name>
<evidence type="ECO:0000256" key="16">
    <source>
        <dbReference type="ARBA" id="ARBA00022840"/>
    </source>
</evidence>
<dbReference type="NCBIfam" id="NF007003">
    <property type="entry name" value="PRK09466.1"/>
    <property type="match status" value="1"/>
</dbReference>
<evidence type="ECO:0000256" key="15">
    <source>
        <dbReference type="ARBA" id="ARBA00022777"/>
    </source>
</evidence>
<dbReference type="FunFam" id="3.40.1160.10:FF:000016">
    <property type="entry name" value="Bifunctional aspartokinase/homoserine dehydrogenase"/>
    <property type="match status" value="1"/>
</dbReference>
<evidence type="ECO:0000256" key="8">
    <source>
        <dbReference type="ARBA" id="ARBA00010046"/>
    </source>
</evidence>
<comment type="pathway">
    <text evidence="2 28">Amino-acid biosynthesis; L-lysine biosynthesis via DAP pathway; (S)-tetrahydrodipicolinate from L-aspartate: step 1/4.</text>
</comment>
<dbReference type="UniPathway" id="UPA00050">
    <property type="reaction ID" value="UER00063"/>
</dbReference>
<dbReference type="InterPro" id="IPR045865">
    <property type="entry name" value="ACT-like_dom_sf"/>
</dbReference>
<comment type="pathway">
    <text evidence="4 28">Amino-acid biosynthesis; L-threonine biosynthesis; L-threonine from L-aspartate: step 3/5.</text>
</comment>
<dbReference type="InterPro" id="IPR054352">
    <property type="entry name" value="ACT_Aspartokinase"/>
</dbReference>
<evidence type="ECO:0000313" key="30">
    <source>
        <dbReference type="EMBL" id="RWX54203.1"/>
    </source>
</evidence>
<dbReference type="SUPFAM" id="SSF55347">
    <property type="entry name" value="Glyceraldehyde-3-phosphate dehydrogenase-like, C-terminal domain"/>
    <property type="match status" value="1"/>
</dbReference>
<dbReference type="InterPro" id="IPR001342">
    <property type="entry name" value="HDH_cat"/>
</dbReference>
<evidence type="ECO:0000256" key="13">
    <source>
        <dbReference type="ARBA" id="ARBA00022723"/>
    </source>
</evidence>
<dbReference type="Gene3D" id="3.30.2130.10">
    <property type="entry name" value="VC0802-like"/>
    <property type="match status" value="1"/>
</dbReference>
<dbReference type="PANTHER" id="PTHR43070">
    <property type="match status" value="1"/>
</dbReference>
<dbReference type="CDD" id="cd04257">
    <property type="entry name" value="AAK_AK-HSDH"/>
    <property type="match status" value="1"/>
</dbReference>
<dbReference type="SUPFAM" id="SSF51735">
    <property type="entry name" value="NAD(P)-binding Rossmann-fold domains"/>
    <property type="match status" value="1"/>
</dbReference>
<accession>A0A3S3UHP3</accession>
<evidence type="ECO:0000256" key="1">
    <source>
        <dbReference type="ARBA" id="ARBA00001920"/>
    </source>
</evidence>
<organism evidence="30 31">
    <name type="scientific">Photobacterium chitinilyticum</name>
    <dbReference type="NCBI Taxonomy" id="2485123"/>
    <lineage>
        <taxon>Bacteria</taxon>
        <taxon>Pseudomonadati</taxon>
        <taxon>Pseudomonadota</taxon>
        <taxon>Gammaproteobacteria</taxon>
        <taxon>Vibrionales</taxon>
        <taxon>Vibrionaceae</taxon>
        <taxon>Photobacterium</taxon>
    </lineage>
</organism>
<dbReference type="FunFam" id="3.40.50.720:FF:000083">
    <property type="entry name" value="Bifunctional aspartokinase/homoserine dehydrogenase"/>
    <property type="match status" value="1"/>
</dbReference>
<evidence type="ECO:0000256" key="5">
    <source>
        <dbReference type="ARBA" id="ARBA00005062"/>
    </source>
</evidence>
<evidence type="ECO:0000256" key="24">
    <source>
        <dbReference type="ARBA" id="ARBA00044938"/>
    </source>
</evidence>
<dbReference type="InterPro" id="IPR002912">
    <property type="entry name" value="ACT_dom"/>
</dbReference>
<comment type="cofactor">
    <cofactor evidence="1">
        <name>a metal cation</name>
        <dbReference type="ChEBI" id="CHEBI:25213"/>
    </cofactor>
</comment>
<dbReference type="Pfam" id="PF00742">
    <property type="entry name" value="Homoserine_dh"/>
    <property type="match status" value="1"/>
</dbReference>
<evidence type="ECO:0000313" key="31">
    <source>
        <dbReference type="Proteomes" id="UP000287563"/>
    </source>
</evidence>
<evidence type="ECO:0000256" key="4">
    <source>
        <dbReference type="ARBA" id="ARBA00005056"/>
    </source>
</evidence>
<dbReference type="CDD" id="cd04921">
    <property type="entry name" value="ACT_AKi-HSDH-ThrA-like_1"/>
    <property type="match status" value="1"/>
</dbReference>
<dbReference type="PROSITE" id="PS00324">
    <property type="entry name" value="ASPARTOKINASE"/>
    <property type="match status" value="1"/>
</dbReference>
<gene>
    <name evidence="30" type="ORF">EDI28_18400</name>
</gene>
<dbReference type="PROSITE" id="PS01042">
    <property type="entry name" value="HOMOSER_DHGENASE"/>
    <property type="match status" value="1"/>
</dbReference>
<keyword evidence="12" id="KW-0791">Threonine biosynthesis</keyword>
<keyword evidence="19" id="KW-0520">NAD</keyword>
<evidence type="ECO:0000256" key="18">
    <source>
        <dbReference type="ARBA" id="ARBA00023002"/>
    </source>
</evidence>
<comment type="caution">
    <text evidence="30">The sequence shown here is derived from an EMBL/GenBank/DDBJ whole genome shotgun (WGS) entry which is preliminary data.</text>
</comment>
<dbReference type="PANTHER" id="PTHR43070:SF3">
    <property type="entry name" value="HOMOSERINE DEHYDROGENASE"/>
    <property type="match status" value="1"/>
</dbReference>
<dbReference type="PROSITE" id="PS51671">
    <property type="entry name" value="ACT"/>
    <property type="match status" value="2"/>
</dbReference>
<dbReference type="InterPro" id="IPR049638">
    <property type="entry name" value="AK-HD"/>
</dbReference>
<dbReference type="InterPro" id="IPR001048">
    <property type="entry name" value="Asp/Glu/Uridylate_kinase"/>
</dbReference>
<evidence type="ECO:0000256" key="20">
    <source>
        <dbReference type="ARBA" id="ARBA00023053"/>
    </source>
</evidence>
<evidence type="ECO:0000256" key="26">
    <source>
        <dbReference type="ARBA" id="ARBA00048841"/>
    </source>
</evidence>
<dbReference type="UniPathway" id="UPA00034">
    <property type="reaction ID" value="UER00015"/>
</dbReference>
<dbReference type="InterPro" id="IPR011147">
    <property type="entry name" value="Bifunc_Aspkin/hSer_DH"/>
</dbReference>
<evidence type="ECO:0000256" key="23">
    <source>
        <dbReference type="ARBA" id="ARBA00023268"/>
    </source>
</evidence>
<keyword evidence="11 28" id="KW-0808">Transferase</keyword>
<sequence>MRVLKFGGSSLADADRFSRAADIIANNAQQGEVSVVLSAPGKVTNKLVSVIDSTVKTGEADLQLADLEAVFKDLFSGLQKLEPKFDKALLDAKLASSLGQLRQYVHGMKLLGLCPDNVYAKVISKGERLSIVAMKAMLEAKGQPASLIDPVERLLAYGDYLEAHVDIEVSTNNFKQDPLPEGHVNIMPGFTAGNEKGELVTLGRNGSDYSAAVLAACLRAECCEIWTDVDGVYNCDPRLVPDARLLKSLSYQEAMELSYFGASVLHPKTIAPIAQFHIPCLIKNSFNPQGAGTLIGLDTGEDKLDIKGITTLKDLTMVNVSGPGMKGMVGMAARVFGAMSAAGVSIVLITQSSSEYSISFCIESEDKVIAQKALRNNFELELKEGLLEPVEFLDDLAIVTLVGDGMRTSRGVASRFFTSLAEVDVNIIAIAQGSSERAISAVVPVAKVSEAVKACHENLFNSKHFLDVFVIGVGGVGGELVDQVRRQQEKLADNGIVIRVCGLANSSGLLLDSNGLPLDNWRDLMGQASEPLSLARMIQLVRRNHIINPVIIDCTSDQGIAEQYADYLAAGFHVITPNKKANTASMAYYQQLRQAARSTRRKFMYDTTVGAGLPVIENLQNLMAAGDELERFSGILSGSLSYIFGKLDEGMSFSEATTVARNNGFTEPDPRDDLSGMDVARKLLILARESGLSLELDDVVVEQALPPGFSAEGSVDDFMARLPEADTYFSQLSAEAAKEGKVLRYVGEIDNGRCSVKIAAVNPDDPMFKIKDGENALAFYSRYYQPIPLVLRGYGAGTEVTAAGVFADLMRTLGWKLGV</sequence>
<keyword evidence="18 28" id="KW-0560">Oxidoreductase</keyword>
<dbReference type="EC" id="2.7.2.4" evidence="28"/>
<dbReference type="NCBIfam" id="TIGR00657">
    <property type="entry name" value="asp_kinases"/>
    <property type="match status" value="1"/>
</dbReference>
<comment type="pathway">
    <text evidence="3 28">Amino-acid biosynthesis; L-methionine biosynthesis via de novo pathway; L-homoserine from L-aspartate: step 1/3.</text>
</comment>
<dbReference type="Proteomes" id="UP000287563">
    <property type="component" value="Unassembled WGS sequence"/>
</dbReference>
<dbReference type="GO" id="GO:0009086">
    <property type="term" value="P:methionine biosynthetic process"/>
    <property type="evidence" value="ECO:0007669"/>
    <property type="project" value="UniProtKB-KW"/>
</dbReference>
<reference evidence="30 31" key="1">
    <citation type="submission" date="2018-11" db="EMBL/GenBank/DDBJ databases">
        <title>Photobacterium sp. BEI247 sp. nov., a marine bacterium isolated from Yongle Blue Hole in the South China Sea.</title>
        <authorList>
            <person name="Wang X."/>
        </authorList>
    </citation>
    <scope>NUCLEOTIDE SEQUENCE [LARGE SCALE GENOMIC DNA]</scope>
    <source>
        <strain evidence="31">BEI247</strain>
    </source>
</reference>
<dbReference type="GO" id="GO:0004072">
    <property type="term" value="F:aspartate kinase activity"/>
    <property type="evidence" value="ECO:0007669"/>
    <property type="project" value="UniProtKB-UniRule"/>
</dbReference>
<keyword evidence="20" id="KW-0915">Sodium</keyword>
<evidence type="ECO:0000256" key="3">
    <source>
        <dbReference type="ARBA" id="ARBA00004986"/>
    </source>
</evidence>
<proteinExistence type="inferred from homology"/>
<dbReference type="EMBL" id="RJLM01000008">
    <property type="protein sequence ID" value="RWX54203.1"/>
    <property type="molecule type" value="Genomic_DNA"/>
</dbReference>
<protein>
    <recommendedName>
        <fullName evidence="28">Bifunctional aspartokinase/homoserine dehydrogenase</fullName>
    </recommendedName>
    <domain>
        <recommendedName>
            <fullName evidence="28">Aspartokinase</fullName>
            <ecNumber evidence="28">2.7.2.4</ecNumber>
        </recommendedName>
    </domain>
    <domain>
        <recommendedName>
            <fullName evidence="28">Homoserine dehydrogenase</fullName>
            <ecNumber evidence="28">1.1.1.3</ecNumber>
        </recommendedName>
    </domain>
</protein>
<evidence type="ECO:0000256" key="27">
    <source>
        <dbReference type="ARBA" id="ARBA00049031"/>
    </source>
</evidence>
<evidence type="ECO:0000256" key="10">
    <source>
        <dbReference type="ARBA" id="ARBA00022605"/>
    </source>
</evidence>
<evidence type="ECO:0000256" key="25">
    <source>
        <dbReference type="ARBA" id="ARBA00048561"/>
    </source>
</evidence>
<dbReference type="InterPro" id="IPR036393">
    <property type="entry name" value="AceGlu_kinase-like_sf"/>
</dbReference>
<evidence type="ECO:0000256" key="22">
    <source>
        <dbReference type="ARBA" id="ARBA00023167"/>
    </source>
</evidence>
<dbReference type="GO" id="GO:0004412">
    <property type="term" value="F:homoserine dehydrogenase activity"/>
    <property type="evidence" value="ECO:0007669"/>
    <property type="project" value="UniProtKB-UniRule"/>
</dbReference>
<comment type="similarity">
    <text evidence="7 28">In the C-terminal section; belongs to the homoserine dehydrogenase family.</text>
</comment>
<keyword evidence="15 28" id="KW-0418">Kinase</keyword>
<comment type="subunit">
    <text evidence="9 28">Homotetramer.</text>
</comment>
<keyword evidence="17 28" id="KW-0521">NADP</keyword>
<evidence type="ECO:0000256" key="11">
    <source>
        <dbReference type="ARBA" id="ARBA00022679"/>
    </source>
</evidence>
<dbReference type="RefSeq" id="WP_128785325.1">
    <property type="nucleotide sequence ID" value="NZ_RJLM01000008.1"/>
</dbReference>
<comment type="catalytic activity">
    <reaction evidence="26">
        <text>L-homoserine + NADP(+) = L-aspartate 4-semialdehyde + NADPH + H(+)</text>
        <dbReference type="Rhea" id="RHEA:15761"/>
        <dbReference type="ChEBI" id="CHEBI:15378"/>
        <dbReference type="ChEBI" id="CHEBI:57476"/>
        <dbReference type="ChEBI" id="CHEBI:57783"/>
        <dbReference type="ChEBI" id="CHEBI:58349"/>
        <dbReference type="ChEBI" id="CHEBI:537519"/>
        <dbReference type="EC" id="1.1.1.3"/>
    </reaction>
    <physiologicalReaction direction="right-to-left" evidence="26">
        <dbReference type="Rhea" id="RHEA:15763"/>
    </physiologicalReaction>
</comment>
<dbReference type="GO" id="GO:0050661">
    <property type="term" value="F:NADP binding"/>
    <property type="evidence" value="ECO:0007669"/>
    <property type="project" value="UniProtKB-UniRule"/>
</dbReference>
<dbReference type="InterPro" id="IPR018042">
    <property type="entry name" value="Aspartate_kinase_CS"/>
</dbReference>
<keyword evidence="14 28" id="KW-0547">Nucleotide-binding</keyword>
<keyword evidence="23" id="KW-0511">Multifunctional enzyme</keyword>
<comment type="catalytic activity">
    <reaction evidence="27">
        <text>L-homoserine + NAD(+) = L-aspartate 4-semialdehyde + NADH + H(+)</text>
        <dbReference type="Rhea" id="RHEA:15757"/>
        <dbReference type="ChEBI" id="CHEBI:15378"/>
        <dbReference type="ChEBI" id="CHEBI:57476"/>
        <dbReference type="ChEBI" id="CHEBI:57540"/>
        <dbReference type="ChEBI" id="CHEBI:57945"/>
        <dbReference type="ChEBI" id="CHEBI:537519"/>
        <dbReference type="EC" id="1.1.1.3"/>
    </reaction>
    <physiologicalReaction direction="right-to-left" evidence="27">
        <dbReference type="Rhea" id="RHEA:15759"/>
    </physiologicalReaction>
</comment>
<evidence type="ECO:0000256" key="2">
    <source>
        <dbReference type="ARBA" id="ARBA00004766"/>
    </source>
</evidence>
<dbReference type="SUPFAM" id="SSF55021">
    <property type="entry name" value="ACT-like"/>
    <property type="match status" value="2"/>
</dbReference>
<evidence type="ECO:0000256" key="19">
    <source>
        <dbReference type="ARBA" id="ARBA00023027"/>
    </source>
</evidence>
<keyword evidence="31" id="KW-1185">Reference proteome</keyword>
<dbReference type="Gene3D" id="3.40.1160.10">
    <property type="entry name" value="Acetylglutamate kinase-like"/>
    <property type="match status" value="1"/>
</dbReference>
<dbReference type="Pfam" id="PF03447">
    <property type="entry name" value="NAD_binding_3"/>
    <property type="match status" value="1"/>
</dbReference>
<comment type="pathway">
    <text evidence="5 28">Amino-acid biosynthesis; L-methionine biosynthesis via de novo pathway; L-homoserine from L-aspartate: step 3/3.</text>
</comment>
<comment type="similarity">
    <text evidence="8 28">In the N-terminal section; belongs to the aspartokinase family.</text>
</comment>